<dbReference type="PATRIC" id="fig|1679170.3.peg.4481"/>
<comment type="caution">
    <text evidence="9">The sequence shown here is derived from an EMBL/GenBank/DDBJ whole genome shotgun (WGS) entry which is preliminary data.</text>
</comment>
<dbReference type="Proteomes" id="UP000037146">
    <property type="component" value="Unassembled WGS sequence"/>
</dbReference>
<keyword evidence="7" id="KW-0456">Lyase</keyword>
<gene>
    <name evidence="9" type="ORF">AC625_19725</name>
</gene>
<evidence type="ECO:0000256" key="1">
    <source>
        <dbReference type="ARBA" id="ARBA00004733"/>
    </source>
</evidence>
<dbReference type="Pfam" id="PF00290">
    <property type="entry name" value="Trp_syntA"/>
    <property type="match status" value="1"/>
</dbReference>
<dbReference type="InterPro" id="IPR002028">
    <property type="entry name" value="Trp_synthase_suA"/>
</dbReference>
<proteinExistence type="predicted"/>
<dbReference type="SUPFAM" id="SSF51366">
    <property type="entry name" value="Ribulose-phoshate binding barrel"/>
    <property type="match status" value="1"/>
</dbReference>
<keyword evidence="10" id="KW-1185">Reference proteome</keyword>
<evidence type="ECO:0000313" key="9">
    <source>
        <dbReference type="EMBL" id="KMY51494.1"/>
    </source>
</evidence>
<dbReference type="AlphaFoldDB" id="A0A0K9GXS9"/>
<dbReference type="InterPro" id="IPR011060">
    <property type="entry name" value="RibuloseP-bd_barrel"/>
</dbReference>
<dbReference type="Gene3D" id="3.20.20.70">
    <property type="entry name" value="Aldolase class I"/>
    <property type="match status" value="1"/>
</dbReference>
<evidence type="ECO:0000256" key="2">
    <source>
        <dbReference type="ARBA" id="ARBA00011270"/>
    </source>
</evidence>
<comment type="catalytic activity">
    <reaction evidence="8">
        <text>(1S,2R)-1-C-(indol-3-yl)glycerol 3-phosphate + L-serine = D-glyceraldehyde 3-phosphate + L-tryptophan + H2O</text>
        <dbReference type="Rhea" id="RHEA:10532"/>
        <dbReference type="ChEBI" id="CHEBI:15377"/>
        <dbReference type="ChEBI" id="CHEBI:33384"/>
        <dbReference type="ChEBI" id="CHEBI:57912"/>
        <dbReference type="ChEBI" id="CHEBI:58866"/>
        <dbReference type="ChEBI" id="CHEBI:59776"/>
        <dbReference type="EC" id="4.2.1.20"/>
    </reaction>
</comment>
<dbReference type="EMBL" id="LFZW01000001">
    <property type="protein sequence ID" value="KMY51494.1"/>
    <property type="molecule type" value="Genomic_DNA"/>
</dbReference>
<protein>
    <recommendedName>
        <fullName evidence="3">tryptophan synthase</fullName>
        <ecNumber evidence="3">4.2.1.20</ecNumber>
    </recommendedName>
</protein>
<dbReference type="EC" id="4.2.1.20" evidence="3"/>
<evidence type="ECO:0000256" key="3">
    <source>
        <dbReference type="ARBA" id="ARBA00012043"/>
    </source>
</evidence>
<dbReference type="UniPathway" id="UPA00035">
    <property type="reaction ID" value="UER00044"/>
</dbReference>
<dbReference type="InterPro" id="IPR013785">
    <property type="entry name" value="Aldolase_TIM"/>
</dbReference>
<evidence type="ECO:0000256" key="6">
    <source>
        <dbReference type="ARBA" id="ARBA00023141"/>
    </source>
</evidence>
<dbReference type="GO" id="GO:0005829">
    <property type="term" value="C:cytosol"/>
    <property type="evidence" value="ECO:0007669"/>
    <property type="project" value="TreeGrafter"/>
</dbReference>
<name>A0A0K9GXS9_9BACI</name>
<dbReference type="PANTHER" id="PTHR43406:SF1">
    <property type="entry name" value="TRYPTOPHAN SYNTHASE ALPHA CHAIN, CHLOROPLASTIC"/>
    <property type="match status" value="1"/>
</dbReference>
<dbReference type="RefSeq" id="WP_049682845.1">
    <property type="nucleotide sequence ID" value="NZ_LFZW01000001.1"/>
</dbReference>
<evidence type="ECO:0000256" key="8">
    <source>
        <dbReference type="ARBA" id="ARBA00049047"/>
    </source>
</evidence>
<keyword evidence="5" id="KW-0822">Tryptophan biosynthesis</keyword>
<dbReference type="PANTHER" id="PTHR43406">
    <property type="entry name" value="TRYPTOPHAN SYNTHASE, ALPHA CHAIN"/>
    <property type="match status" value="1"/>
</dbReference>
<comment type="subunit">
    <text evidence="2">Tetramer of two alpha and two beta chains.</text>
</comment>
<organism evidence="9 10">
    <name type="scientific">Peribacillus loiseleuriae</name>
    <dbReference type="NCBI Taxonomy" id="1679170"/>
    <lineage>
        <taxon>Bacteria</taxon>
        <taxon>Bacillati</taxon>
        <taxon>Bacillota</taxon>
        <taxon>Bacilli</taxon>
        <taxon>Bacillales</taxon>
        <taxon>Bacillaceae</taxon>
        <taxon>Peribacillus</taxon>
    </lineage>
</organism>
<dbReference type="STRING" id="1679170.AC625_19725"/>
<sequence>MAKLICYLSNGYPSLEKTMETADLYVEGGCDIIEVDIPTDNPFLDNEFIGGRMSKAFEQDQNYDHYLGTISTIRKKYPEKGVLIVLYEHTLIAIGVEKFIKYCLDNNTKDIILAGPENNDVKNILMKNGIRVSSYIQFHLPADEIELARNSNGFIYLQAKSVGVEKNGCDTLKECINYLREIGIDQPIYCGVGVSTQEDVRLVSASGGDAAFIGSAVLKKQDDPVELVRFISELKVATNISCANK</sequence>
<keyword evidence="6" id="KW-0057">Aromatic amino acid biosynthesis</keyword>
<evidence type="ECO:0000313" key="10">
    <source>
        <dbReference type="Proteomes" id="UP000037146"/>
    </source>
</evidence>
<dbReference type="GO" id="GO:0004834">
    <property type="term" value="F:tryptophan synthase activity"/>
    <property type="evidence" value="ECO:0007669"/>
    <property type="project" value="UniProtKB-EC"/>
</dbReference>
<accession>A0A0K9GXS9</accession>
<reference evidence="10" key="1">
    <citation type="submission" date="2015-07" db="EMBL/GenBank/DDBJ databases">
        <title>Genome sequencing project for genomic taxonomy and phylogenomics of Bacillus-like bacteria.</title>
        <authorList>
            <person name="Liu B."/>
            <person name="Wang J."/>
            <person name="Zhu Y."/>
            <person name="Liu G."/>
            <person name="Chen Q."/>
            <person name="Chen Z."/>
            <person name="Lan J."/>
            <person name="Che J."/>
            <person name="Ge C."/>
            <person name="Shi H."/>
            <person name="Pan Z."/>
            <person name="Liu X."/>
        </authorList>
    </citation>
    <scope>NUCLEOTIDE SEQUENCE [LARGE SCALE GENOMIC DNA]</scope>
    <source>
        <strain evidence="10">FJAT-27997</strain>
    </source>
</reference>
<keyword evidence="4" id="KW-0028">Amino-acid biosynthesis</keyword>
<evidence type="ECO:0000256" key="4">
    <source>
        <dbReference type="ARBA" id="ARBA00022605"/>
    </source>
</evidence>
<evidence type="ECO:0000256" key="7">
    <source>
        <dbReference type="ARBA" id="ARBA00023239"/>
    </source>
</evidence>
<dbReference type="OrthoDB" id="9804578at2"/>
<evidence type="ECO:0000256" key="5">
    <source>
        <dbReference type="ARBA" id="ARBA00022822"/>
    </source>
</evidence>
<comment type="pathway">
    <text evidence="1">Amino-acid biosynthesis; L-tryptophan biosynthesis; L-tryptophan from chorismate: step 5/5.</text>
</comment>